<proteinExistence type="predicted"/>
<gene>
    <name evidence="2" type="ORF">PXEA_LOCUS14484</name>
</gene>
<name>A0A448WV61_9PLAT</name>
<accession>A0A448WV61</accession>
<dbReference type="AlphaFoldDB" id="A0A448WV61"/>
<organism evidence="2 3">
    <name type="scientific">Protopolystoma xenopodis</name>
    <dbReference type="NCBI Taxonomy" id="117903"/>
    <lineage>
        <taxon>Eukaryota</taxon>
        <taxon>Metazoa</taxon>
        <taxon>Spiralia</taxon>
        <taxon>Lophotrochozoa</taxon>
        <taxon>Platyhelminthes</taxon>
        <taxon>Monogenea</taxon>
        <taxon>Polyopisthocotylea</taxon>
        <taxon>Polystomatidea</taxon>
        <taxon>Polystomatidae</taxon>
        <taxon>Protopolystoma</taxon>
    </lineage>
</organism>
<dbReference type="Proteomes" id="UP000784294">
    <property type="component" value="Unassembled WGS sequence"/>
</dbReference>
<dbReference type="EMBL" id="CAAALY010049286">
    <property type="protein sequence ID" value="VEL21044.1"/>
    <property type="molecule type" value="Genomic_DNA"/>
</dbReference>
<evidence type="ECO:0000313" key="2">
    <source>
        <dbReference type="EMBL" id="VEL21044.1"/>
    </source>
</evidence>
<feature type="region of interest" description="Disordered" evidence="1">
    <location>
        <begin position="1"/>
        <end position="28"/>
    </location>
</feature>
<keyword evidence="3" id="KW-1185">Reference proteome</keyword>
<comment type="caution">
    <text evidence="2">The sequence shown here is derived from an EMBL/GenBank/DDBJ whole genome shotgun (WGS) entry which is preliminary data.</text>
</comment>
<evidence type="ECO:0000256" key="1">
    <source>
        <dbReference type="SAM" id="MobiDB-lite"/>
    </source>
</evidence>
<sequence>MTLPFLPESRPQVSRPEQAQDEIEGPQMGRHLVGRQVGGVALKNKALFLRDSSGPGALRLPRSRGS</sequence>
<evidence type="ECO:0000313" key="3">
    <source>
        <dbReference type="Proteomes" id="UP000784294"/>
    </source>
</evidence>
<protein>
    <submittedName>
        <fullName evidence="2">Uncharacterized protein</fullName>
    </submittedName>
</protein>
<reference evidence="2" key="1">
    <citation type="submission" date="2018-11" db="EMBL/GenBank/DDBJ databases">
        <authorList>
            <consortium name="Pathogen Informatics"/>
        </authorList>
    </citation>
    <scope>NUCLEOTIDE SEQUENCE</scope>
</reference>